<name>C9KLK4_9FIRM</name>
<dbReference type="AlphaFoldDB" id="C9KLK4"/>
<dbReference type="PANTHER" id="PTHR30405:SF25">
    <property type="entry name" value="RNA-GUIDED DNA ENDONUCLEASE INSQ-RELATED"/>
    <property type="match status" value="1"/>
</dbReference>
<proteinExistence type="inferred from homology"/>
<feature type="domain" description="Transposase putative helix-turn-helix" evidence="11">
    <location>
        <begin position="27"/>
        <end position="61"/>
    </location>
</feature>
<dbReference type="PATRIC" id="fig|500635.8.peg.464"/>
<feature type="coiled-coil region" evidence="8">
    <location>
        <begin position="262"/>
        <end position="296"/>
    </location>
</feature>
<dbReference type="STRING" id="500635.MITSMUL_04088"/>
<evidence type="ECO:0000259" key="9">
    <source>
        <dbReference type="Pfam" id="PF01385"/>
    </source>
</evidence>
<dbReference type="NCBIfam" id="NF040570">
    <property type="entry name" value="guided_TnpB"/>
    <property type="match status" value="1"/>
</dbReference>
<keyword evidence="4" id="KW-0479">Metal-binding</keyword>
<dbReference type="Pfam" id="PF12323">
    <property type="entry name" value="HTH_OrfB_IS605"/>
    <property type="match status" value="1"/>
</dbReference>
<dbReference type="InterPro" id="IPR051399">
    <property type="entry name" value="RNA-guided_DNA_endo/Transpos"/>
</dbReference>
<keyword evidence="8" id="KW-0175">Coiled coil</keyword>
<accession>C9KLK4</accession>
<evidence type="ECO:0000256" key="1">
    <source>
        <dbReference type="ARBA" id="ARBA00008761"/>
    </source>
</evidence>
<evidence type="ECO:0000313" key="12">
    <source>
        <dbReference type="EMBL" id="EEX69018.1"/>
    </source>
</evidence>
<dbReference type="GO" id="GO:0046872">
    <property type="term" value="F:metal ion binding"/>
    <property type="evidence" value="ECO:0007669"/>
    <property type="project" value="UniProtKB-KW"/>
</dbReference>
<protein>
    <submittedName>
        <fullName evidence="12">Transposase, IS605 OrfB family</fullName>
    </submittedName>
</protein>
<evidence type="ECO:0000313" key="13">
    <source>
        <dbReference type="Proteomes" id="UP000003671"/>
    </source>
</evidence>
<dbReference type="Proteomes" id="UP000003671">
    <property type="component" value="Unassembled WGS sequence"/>
</dbReference>
<evidence type="ECO:0000259" key="11">
    <source>
        <dbReference type="Pfam" id="PF12323"/>
    </source>
</evidence>
<dbReference type="PANTHER" id="PTHR30405">
    <property type="entry name" value="TRANSPOSASE"/>
    <property type="match status" value="1"/>
</dbReference>
<dbReference type="Pfam" id="PF01385">
    <property type="entry name" value="OrfB_IS605"/>
    <property type="match status" value="1"/>
</dbReference>
<sequence length="434" mass="50883">MLYNRSRKEANKMEHKKMADYAYHYGLKVRIYPSRQQKEMIRRNADAARCIYNEHVAVNKEIARFGRRSIYIDFIEKRIEALRERIRTVTALKDRYPWLRHPDIDAQSIANARQNYQHAWKQFRAVHHAGVPNFHKKTSVESYQTNPHYSKGTVISLFTSNARFLDKHHLMLPKLKRIRFQGSRKILDRLFAMKEVRIGTITITKDSLHRYFASFQLGSDEPFVKASPKTKAEIGIDLNIENFYADSNGEIVANPRYYRRQKRRLANAQRKLSRRIVRAKKEHRSLREAKNVEKQRLLVARLTAQVMQRRKDFLHRTSATLIKNHDLVAAEELRSKNLLKNHALAMSIQDNGWRMFLSMLTYKAALYGKNFVTVDPRNTTQTCHACGHIMSGKEKLTLKDREWICPKCGIHHLRDVNAAKNILARAKAKLVSMH</sequence>
<keyword evidence="3" id="KW-0815">Transposition</keyword>
<dbReference type="eggNOG" id="COG0675">
    <property type="taxonomic scope" value="Bacteria"/>
</dbReference>
<evidence type="ECO:0000256" key="8">
    <source>
        <dbReference type="SAM" id="Coils"/>
    </source>
</evidence>
<evidence type="ECO:0000256" key="2">
    <source>
        <dbReference type="ARBA" id="ARBA00011044"/>
    </source>
</evidence>
<reference evidence="12" key="1">
    <citation type="submission" date="2009-09" db="EMBL/GenBank/DDBJ databases">
        <authorList>
            <person name="Weinstock G."/>
            <person name="Sodergren E."/>
            <person name="Clifton S."/>
            <person name="Fulton L."/>
            <person name="Fulton B."/>
            <person name="Courtney L."/>
            <person name="Fronick C."/>
            <person name="Harrison M."/>
            <person name="Strong C."/>
            <person name="Farmer C."/>
            <person name="Delahaunty K."/>
            <person name="Markovic C."/>
            <person name="Hall O."/>
            <person name="Minx P."/>
            <person name="Tomlinson C."/>
            <person name="Mitreva M."/>
            <person name="Nelson J."/>
            <person name="Hou S."/>
            <person name="Wollam A."/>
            <person name="Pepin K.H."/>
            <person name="Johnson M."/>
            <person name="Bhonagiri V."/>
            <person name="Nash W.E."/>
            <person name="Warren W."/>
            <person name="Chinwalla A."/>
            <person name="Mardis E.R."/>
            <person name="Wilson R.K."/>
        </authorList>
    </citation>
    <scope>NUCLEOTIDE SEQUENCE [LARGE SCALE GENOMIC DNA]</scope>
    <source>
        <strain evidence="12">DSM 20544</strain>
    </source>
</reference>
<evidence type="ECO:0000256" key="6">
    <source>
        <dbReference type="ARBA" id="ARBA00023125"/>
    </source>
</evidence>
<comment type="caution">
    <text evidence="12">The sequence shown here is derived from an EMBL/GenBank/DDBJ whole genome shotgun (WGS) entry which is preliminary data.</text>
</comment>
<evidence type="ECO:0000256" key="4">
    <source>
        <dbReference type="ARBA" id="ARBA00022723"/>
    </source>
</evidence>
<dbReference type="NCBIfam" id="TIGR01766">
    <property type="entry name" value="IS200/IS605 family accessory protein TnpB-like domain"/>
    <property type="match status" value="1"/>
</dbReference>
<dbReference type="GO" id="GO:0003677">
    <property type="term" value="F:DNA binding"/>
    <property type="evidence" value="ECO:0007669"/>
    <property type="project" value="UniProtKB-KW"/>
</dbReference>
<dbReference type="Pfam" id="PF07282">
    <property type="entry name" value="Cas12f1-like_TNB"/>
    <property type="match status" value="1"/>
</dbReference>
<keyword evidence="13" id="KW-1185">Reference proteome</keyword>
<dbReference type="EMBL" id="ABWK02000012">
    <property type="protein sequence ID" value="EEX69018.1"/>
    <property type="molecule type" value="Genomic_DNA"/>
</dbReference>
<dbReference type="GO" id="GO:0032196">
    <property type="term" value="P:transposition"/>
    <property type="evidence" value="ECO:0007669"/>
    <property type="project" value="UniProtKB-KW"/>
</dbReference>
<comment type="similarity">
    <text evidence="2">In the N-terminal section; belongs to the transposase 2 family.</text>
</comment>
<feature type="domain" description="Cas12f1-like TNB" evidence="10">
    <location>
        <begin position="353"/>
        <end position="422"/>
    </location>
</feature>
<evidence type="ECO:0000259" key="10">
    <source>
        <dbReference type="Pfam" id="PF07282"/>
    </source>
</evidence>
<dbReference type="HOGENOM" id="CLU_032903_0_0_9"/>
<dbReference type="GO" id="GO:0006310">
    <property type="term" value="P:DNA recombination"/>
    <property type="evidence" value="ECO:0007669"/>
    <property type="project" value="UniProtKB-KW"/>
</dbReference>
<keyword evidence="5" id="KW-0862">Zinc</keyword>
<comment type="similarity">
    <text evidence="1">In the C-terminal section; belongs to the transposase 35 family.</text>
</comment>
<feature type="domain" description="Probable transposase IS891/IS1136/IS1341" evidence="9">
    <location>
        <begin position="225"/>
        <end position="341"/>
    </location>
</feature>
<keyword evidence="6" id="KW-0238">DNA-binding</keyword>
<dbReference type="InterPro" id="IPR010095">
    <property type="entry name" value="Cas12f1-like_TNB"/>
</dbReference>
<evidence type="ECO:0000256" key="3">
    <source>
        <dbReference type="ARBA" id="ARBA00022578"/>
    </source>
</evidence>
<gene>
    <name evidence="12" type="ORF">MITSMUL_04088</name>
</gene>
<evidence type="ECO:0000256" key="7">
    <source>
        <dbReference type="ARBA" id="ARBA00023172"/>
    </source>
</evidence>
<organism evidence="12 13">
    <name type="scientific">Mitsuokella multacida DSM 20544</name>
    <dbReference type="NCBI Taxonomy" id="500635"/>
    <lineage>
        <taxon>Bacteria</taxon>
        <taxon>Bacillati</taxon>
        <taxon>Bacillota</taxon>
        <taxon>Negativicutes</taxon>
        <taxon>Selenomonadales</taxon>
        <taxon>Selenomonadaceae</taxon>
        <taxon>Mitsuokella</taxon>
    </lineage>
</organism>
<dbReference type="InterPro" id="IPR021027">
    <property type="entry name" value="Transposase_put_HTH"/>
</dbReference>
<evidence type="ECO:0000256" key="5">
    <source>
        <dbReference type="ARBA" id="ARBA00022833"/>
    </source>
</evidence>
<dbReference type="InterPro" id="IPR001959">
    <property type="entry name" value="Transposase"/>
</dbReference>
<keyword evidence="7" id="KW-0233">DNA recombination</keyword>